<dbReference type="RefSeq" id="WP_133390699.1">
    <property type="nucleotide sequence ID" value="NZ_SMUW01000033.1"/>
</dbReference>
<protein>
    <submittedName>
        <fullName evidence="1">Uncharacterized protein</fullName>
    </submittedName>
</protein>
<gene>
    <name evidence="1" type="ORF">E1898_09560</name>
</gene>
<reference evidence="1 2" key="1">
    <citation type="submission" date="2019-03" db="EMBL/GenBank/DDBJ databases">
        <title>Algoriphagus aquimaris sp. nov., isolated form marine sediment in Pohang, Korea.</title>
        <authorList>
            <person name="Kim J."/>
            <person name="Yoon S.-H."/>
            <person name="Lee S.-S."/>
        </authorList>
    </citation>
    <scope>NUCLEOTIDE SEQUENCE [LARGE SCALE GENOMIC DNA]</scope>
    <source>
        <strain evidence="1 2">F21</strain>
    </source>
</reference>
<dbReference type="Proteomes" id="UP000295438">
    <property type="component" value="Unassembled WGS sequence"/>
</dbReference>
<accession>A0A4R5UZE8</accession>
<dbReference type="PROSITE" id="PS51257">
    <property type="entry name" value="PROKAR_LIPOPROTEIN"/>
    <property type="match status" value="1"/>
</dbReference>
<evidence type="ECO:0000313" key="2">
    <source>
        <dbReference type="Proteomes" id="UP000295438"/>
    </source>
</evidence>
<proteinExistence type="predicted"/>
<dbReference type="EMBL" id="SMUW01000033">
    <property type="protein sequence ID" value="TDK44810.1"/>
    <property type="molecule type" value="Genomic_DNA"/>
</dbReference>
<evidence type="ECO:0000313" key="1">
    <source>
        <dbReference type="EMBL" id="TDK44810.1"/>
    </source>
</evidence>
<dbReference type="AlphaFoldDB" id="A0A4R5UZE8"/>
<keyword evidence="2" id="KW-1185">Reference proteome</keyword>
<name>A0A4R5UZE8_9BACT</name>
<sequence length="166" mass="19035">MKKLPLFFLVILAGFLSSCEEGTQPCYPIDNNRIIIQVLNQEGKDLLDQTNKLAFSSNQIKIYYERNGSLEEFYNGQMTNMRRNFRIIPPETGEDFYSMEVILDTEKTVIQWNASEADTLFANIVPIGDPNYCPTRMIKEVYHEGELKWGGSTSMTGRGFTIVKEL</sequence>
<comment type="caution">
    <text evidence="1">The sequence shown here is derived from an EMBL/GenBank/DDBJ whole genome shotgun (WGS) entry which is preliminary data.</text>
</comment>
<organism evidence="1 2">
    <name type="scientific">Algoriphagus formosus</name>
    <dbReference type="NCBI Taxonomy" id="2007308"/>
    <lineage>
        <taxon>Bacteria</taxon>
        <taxon>Pseudomonadati</taxon>
        <taxon>Bacteroidota</taxon>
        <taxon>Cytophagia</taxon>
        <taxon>Cytophagales</taxon>
        <taxon>Cyclobacteriaceae</taxon>
        <taxon>Algoriphagus</taxon>
    </lineage>
</organism>